<dbReference type="InterPro" id="IPR022825">
    <property type="entry name" value="LutB"/>
</dbReference>
<keyword evidence="7 8" id="KW-0411">Iron-sulfur</keyword>
<evidence type="ECO:0000313" key="13">
    <source>
        <dbReference type="EMBL" id="RSL33096.1"/>
    </source>
</evidence>
<comment type="caution">
    <text evidence="13">The sequence shown here is derived from an EMBL/GenBank/DDBJ whole genome shotgun (WGS) entry which is preliminary data.</text>
</comment>
<feature type="binding site" evidence="8">
    <location>
        <position position="314"/>
    </location>
    <ligand>
        <name>[4Fe-4S] cluster</name>
        <dbReference type="ChEBI" id="CHEBI:49883"/>
        <label>1</label>
    </ligand>
</feature>
<keyword evidence="2 8" id="KW-0004">4Fe-4S</keyword>
<evidence type="ECO:0000256" key="8">
    <source>
        <dbReference type="HAMAP-Rule" id="MF_02103"/>
    </source>
</evidence>
<dbReference type="InterPro" id="IPR037171">
    <property type="entry name" value="NagB/RpiA_transferase-like"/>
</dbReference>
<evidence type="ECO:0000259" key="11">
    <source>
        <dbReference type="Pfam" id="PF11870"/>
    </source>
</evidence>
<dbReference type="InterPro" id="IPR009051">
    <property type="entry name" value="Helical_ferredxn"/>
</dbReference>
<dbReference type="Proteomes" id="UP000275076">
    <property type="component" value="Unassembled WGS sequence"/>
</dbReference>
<dbReference type="OrthoDB" id="9782337at2"/>
<feature type="compositionally biased region" description="Basic and acidic residues" evidence="9">
    <location>
        <begin position="463"/>
        <end position="474"/>
    </location>
</feature>
<dbReference type="GO" id="GO:0051539">
    <property type="term" value="F:4 iron, 4 sulfur cluster binding"/>
    <property type="evidence" value="ECO:0007669"/>
    <property type="project" value="UniProtKB-KW"/>
</dbReference>
<evidence type="ECO:0000256" key="3">
    <source>
        <dbReference type="ARBA" id="ARBA00022723"/>
    </source>
</evidence>
<proteinExistence type="inferred from homology"/>
<dbReference type="InterPro" id="IPR024569">
    <property type="entry name" value="LutB_C"/>
</dbReference>
<evidence type="ECO:0000256" key="6">
    <source>
        <dbReference type="ARBA" id="ARBA00023004"/>
    </source>
</evidence>
<keyword evidence="6 8" id="KW-0408">Iron</keyword>
<dbReference type="Gene3D" id="3.40.50.10420">
    <property type="entry name" value="NagB/RpiA/CoA transferase-like"/>
    <property type="match status" value="1"/>
</dbReference>
<dbReference type="HAMAP" id="MF_02103">
    <property type="entry name" value="LutB"/>
    <property type="match status" value="1"/>
</dbReference>
<evidence type="ECO:0000313" key="14">
    <source>
        <dbReference type="Proteomes" id="UP000275076"/>
    </source>
</evidence>
<dbReference type="Gene3D" id="1.10.1060.10">
    <property type="entry name" value="Alpha-helical ferredoxin"/>
    <property type="match status" value="1"/>
</dbReference>
<dbReference type="Pfam" id="PF11870">
    <property type="entry name" value="LutB_C"/>
    <property type="match status" value="1"/>
</dbReference>
<protein>
    <recommendedName>
        <fullName evidence="8">Lactate utilization protein B</fullName>
    </recommendedName>
</protein>
<feature type="binding site" evidence="8">
    <location>
        <position position="317"/>
    </location>
    <ligand>
        <name>[4Fe-4S] cluster</name>
        <dbReference type="ChEBI" id="CHEBI:49883"/>
        <label>1</label>
    </ligand>
</feature>
<feature type="region of interest" description="Disordered" evidence="9">
    <location>
        <begin position="463"/>
        <end position="484"/>
    </location>
</feature>
<keyword evidence="14" id="KW-1185">Reference proteome</keyword>
<dbReference type="GO" id="GO:0006089">
    <property type="term" value="P:lactate metabolic process"/>
    <property type="evidence" value="ECO:0007669"/>
    <property type="project" value="UniProtKB-UniRule"/>
</dbReference>
<comment type="similarity">
    <text evidence="8">Belongs to the LutB/YkgF family.</text>
</comment>
<reference evidence="13 14" key="1">
    <citation type="submission" date="2018-10" db="EMBL/GenBank/DDBJ databases">
        <title>Draft genome sequence of Bacillus salarius IM0101, isolated from a hypersaline soil in Inner Mongolia, China.</title>
        <authorList>
            <person name="Yamprayoonswat W."/>
            <person name="Boonvisut S."/>
            <person name="Jumpathong W."/>
            <person name="Sittihan S."/>
            <person name="Ruangsuj P."/>
            <person name="Wanthongcharoen S."/>
            <person name="Thongpramul N."/>
            <person name="Pimmason S."/>
            <person name="Yu B."/>
            <person name="Yasawong M."/>
        </authorList>
    </citation>
    <scope>NUCLEOTIDE SEQUENCE [LARGE SCALE GENOMIC DNA]</scope>
    <source>
        <strain evidence="13 14">IM0101</strain>
    </source>
</reference>
<dbReference type="InterPro" id="IPR003741">
    <property type="entry name" value="LUD_dom"/>
</dbReference>
<dbReference type="Pfam" id="PF13183">
    <property type="entry name" value="Fer4_8"/>
    <property type="match status" value="1"/>
</dbReference>
<accession>A0A3R9PKY5</accession>
<evidence type="ECO:0000256" key="4">
    <source>
        <dbReference type="ARBA" id="ARBA00022737"/>
    </source>
</evidence>
<evidence type="ECO:0000256" key="5">
    <source>
        <dbReference type="ARBA" id="ARBA00022982"/>
    </source>
</evidence>
<dbReference type="PROSITE" id="PS00198">
    <property type="entry name" value="4FE4S_FER_1"/>
    <property type="match status" value="1"/>
</dbReference>
<gene>
    <name evidence="8" type="primary">lutB</name>
    <name evidence="13" type="ORF">D7Z54_12375</name>
</gene>
<keyword evidence="5 8" id="KW-0249">Electron transport</keyword>
<dbReference type="InterPro" id="IPR024185">
    <property type="entry name" value="FTHF_cligase-like_sf"/>
</dbReference>
<evidence type="ECO:0000259" key="12">
    <source>
        <dbReference type="Pfam" id="PF13183"/>
    </source>
</evidence>
<dbReference type="InterPro" id="IPR017896">
    <property type="entry name" value="4Fe4S_Fe-S-bd"/>
</dbReference>
<dbReference type="PANTHER" id="PTHR47153">
    <property type="entry name" value="LACTATE UTILIZATION PROTEIN B"/>
    <property type="match status" value="1"/>
</dbReference>
<keyword evidence="1 8" id="KW-0813">Transport</keyword>
<evidence type="ECO:0000259" key="10">
    <source>
        <dbReference type="Pfam" id="PF02589"/>
    </source>
</evidence>
<evidence type="ECO:0000256" key="9">
    <source>
        <dbReference type="SAM" id="MobiDB-lite"/>
    </source>
</evidence>
<keyword evidence="3 8" id="KW-0479">Metal-binding</keyword>
<feature type="binding site" evidence="8">
    <location>
        <position position="374"/>
    </location>
    <ligand>
        <name>[4Fe-4S] cluster</name>
        <dbReference type="ChEBI" id="CHEBI:49883"/>
        <label>1</label>
    </ligand>
</feature>
<evidence type="ECO:0000256" key="2">
    <source>
        <dbReference type="ARBA" id="ARBA00022485"/>
    </source>
</evidence>
<dbReference type="NCBIfam" id="TIGR00273">
    <property type="entry name" value="LutB/LldF family L-lactate oxidation iron-sulfur protein"/>
    <property type="match status" value="1"/>
</dbReference>
<dbReference type="GO" id="GO:0046872">
    <property type="term" value="F:metal ion binding"/>
    <property type="evidence" value="ECO:0007669"/>
    <property type="project" value="UniProtKB-KW"/>
</dbReference>
<organism evidence="13 14">
    <name type="scientific">Salibacterium salarium</name>
    <dbReference type="NCBI Taxonomy" id="284579"/>
    <lineage>
        <taxon>Bacteria</taxon>
        <taxon>Bacillati</taxon>
        <taxon>Bacillota</taxon>
        <taxon>Bacilli</taxon>
        <taxon>Bacillales</taxon>
        <taxon>Bacillaceae</taxon>
    </lineage>
</organism>
<feature type="binding site" evidence="8">
    <location>
        <position position="367"/>
    </location>
    <ligand>
        <name>[4Fe-4S] cluster</name>
        <dbReference type="ChEBI" id="CHEBI:49883"/>
        <label>2</label>
    </ligand>
</feature>
<name>A0A3R9PKY5_9BACI</name>
<dbReference type="SUPFAM" id="SSF46548">
    <property type="entry name" value="alpha-helical ferredoxin"/>
    <property type="match status" value="1"/>
</dbReference>
<comment type="function">
    <text evidence="8">Is involved in L-lactate degradation and allows cells to grow with lactate as the sole carbon source. Has probably a role as an electron transporter during oxidation of L-lactate.</text>
</comment>
<dbReference type="AlphaFoldDB" id="A0A3R9PKY5"/>
<feature type="domain" description="4Fe-4S ferredoxin-type" evidence="12">
    <location>
        <begin position="311"/>
        <end position="378"/>
    </location>
</feature>
<feature type="binding site" evidence="8">
    <location>
        <position position="370"/>
    </location>
    <ligand>
        <name>[4Fe-4S] cluster</name>
        <dbReference type="ChEBI" id="CHEBI:49883"/>
        <label>2</label>
    </ligand>
</feature>
<dbReference type="SUPFAM" id="SSF100950">
    <property type="entry name" value="NagB/RpiA/CoA transferase-like"/>
    <property type="match status" value="1"/>
</dbReference>
<dbReference type="RefSeq" id="WP_125556160.1">
    <property type="nucleotide sequence ID" value="NZ_RBVX01000010.1"/>
</dbReference>
<dbReference type="EMBL" id="RBVX01000010">
    <property type="protein sequence ID" value="RSL33096.1"/>
    <property type="molecule type" value="Genomic_DNA"/>
</dbReference>
<feature type="binding site" evidence="8">
    <location>
        <position position="324"/>
    </location>
    <ligand>
        <name>[4Fe-4S] cluster</name>
        <dbReference type="ChEBI" id="CHEBI:49883"/>
        <label>2</label>
    </ligand>
</feature>
<dbReference type="InterPro" id="IPR004452">
    <property type="entry name" value="LutB/LldF"/>
</dbReference>
<sequence length="484" mass="53995">MPMKIAPEKSFDERVQTGLDDSYMRETVRSAQERLYTKKSKAEEDLGRWEDWRTLSEEIRSHTLENLDYYLQQLSENVVKNGGHVFFAQTPEEANQYVKDVAAKKEAKKIIKSKSMVTEETSMNESLEEMGVEVIESDLGEYILQVDNHDPPSHIVAPALHKNKEQIQETFETLKGYDKTSKPEELTQFAREQLREEFLEADIGITGCNFAVAESGSVSLVTNEGNARLATTIPDTQISVMGMERIVPTWEELDVMVSMLCRSAVGQNLTSYVTGLTGPREEGDLDGPEEFHLVILDNGRSNILGTAFQSALHCIRCAACINVCPVYRHVGGHSYGSIYPGPIGAVLTPLLEGYEDHKDLPYASSLCAACTDACPVKIPLHEHLIEHRKIIAEEEKKTSLGETYAMKGFGLAASSPGLFQMATKTAPYMLFPLTKDGSIDKGPGMMSGWTDIRSLPAPEKERFRDWFKNRKKEGDSDEPGNNLQ</sequence>
<dbReference type="Pfam" id="PF02589">
    <property type="entry name" value="LUD_dom"/>
    <property type="match status" value="1"/>
</dbReference>
<feature type="domain" description="Lactate utilization protein B C-terminal" evidence="11">
    <location>
        <begin position="386"/>
        <end position="472"/>
    </location>
</feature>
<keyword evidence="4 8" id="KW-0677">Repeat</keyword>
<evidence type="ECO:0000256" key="1">
    <source>
        <dbReference type="ARBA" id="ARBA00022448"/>
    </source>
</evidence>
<feature type="binding site" evidence="8">
    <location>
        <position position="320"/>
    </location>
    <ligand>
        <name>[4Fe-4S] cluster</name>
        <dbReference type="ChEBI" id="CHEBI:49883"/>
        <label>1</label>
    </ligand>
</feature>
<dbReference type="PANTHER" id="PTHR47153:SF2">
    <property type="entry name" value="LACTATE UTILIZATION PROTEIN B"/>
    <property type="match status" value="1"/>
</dbReference>
<dbReference type="InterPro" id="IPR017900">
    <property type="entry name" value="4Fe4S_Fe_S_CS"/>
</dbReference>
<evidence type="ECO:0000256" key="7">
    <source>
        <dbReference type="ARBA" id="ARBA00023014"/>
    </source>
</evidence>
<feature type="domain" description="LUD" evidence="10">
    <location>
        <begin position="71"/>
        <end position="296"/>
    </location>
</feature>